<feature type="transmembrane region" description="Helical" evidence="7">
    <location>
        <begin position="644"/>
        <end position="665"/>
    </location>
</feature>
<evidence type="ECO:0000313" key="11">
    <source>
        <dbReference type="Proteomes" id="UP001165060"/>
    </source>
</evidence>
<feature type="transmembrane region" description="Helical" evidence="7">
    <location>
        <begin position="196"/>
        <end position="215"/>
    </location>
</feature>
<organism evidence="10 11">
    <name type="scientific">Tetraparma gracilis</name>
    <dbReference type="NCBI Taxonomy" id="2962635"/>
    <lineage>
        <taxon>Eukaryota</taxon>
        <taxon>Sar</taxon>
        <taxon>Stramenopiles</taxon>
        <taxon>Ochrophyta</taxon>
        <taxon>Bolidophyceae</taxon>
        <taxon>Parmales</taxon>
        <taxon>Triparmaceae</taxon>
        <taxon>Tetraparma</taxon>
    </lineage>
</organism>
<dbReference type="PANTHER" id="PTHR11101">
    <property type="entry name" value="PHOSPHATE TRANSPORTER"/>
    <property type="match status" value="1"/>
</dbReference>
<comment type="caution">
    <text evidence="10">The sequence shown here is derived from an EMBL/GenBank/DDBJ whole genome shotgun (WGS) entry which is preliminary data.</text>
</comment>
<evidence type="ECO:0000256" key="3">
    <source>
        <dbReference type="ARBA" id="ARBA00022592"/>
    </source>
</evidence>
<evidence type="ECO:0000313" key="10">
    <source>
        <dbReference type="EMBL" id="GMI39420.1"/>
    </source>
</evidence>
<proteinExistence type="inferred from homology"/>
<feature type="transmembrane region" description="Helical" evidence="7">
    <location>
        <begin position="548"/>
        <end position="567"/>
    </location>
</feature>
<dbReference type="CDD" id="cd14447">
    <property type="entry name" value="SPX"/>
    <property type="match status" value="1"/>
</dbReference>
<dbReference type="PROSITE" id="PS51382">
    <property type="entry name" value="SPX"/>
    <property type="match status" value="1"/>
</dbReference>
<evidence type="ECO:0000256" key="7">
    <source>
        <dbReference type="RuleBase" id="RU363058"/>
    </source>
</evidence>
<evidence type="ECO:0000256" key="2">
    <source>
        <dbReference type="ARBA" id="ARBA00022448"/>
    </source>
</evidence>
<feature type="transmembrane region" description="Helical" evidence="7">
    <location>
        <begin position="374"/>
        <end position="391"/>
    </location>
</feature>
<feature type="transmembrane region" description="Helical" evidence="7">
    <location>
        <begin position="503"/>
        <end position="520"/>
    </location>
</feature>
<dbReference type="Pfam" id="PF01384">
    <property type="entry name" value="PHO4"/>
    <property type="match status" value="1"/>
</dbReference>
<evidence type="ECO:0000256" key="8">
    <source>
        <dbReference type="SAM" id="MobiDB-lite"/>
    </source>
</evidence>
<keyword evidence="5 7" id="KW-1133">Transmembrane helix</keyword>
<sequence>MVQFGKALLEASKDSSGEIAAEKFMDYDMLKKNLLAEDFFDLLDEEVEKVVEFIESESNQFDTITSCSAGDRIVLECILKRANHPTVEHMDALTSFCALNKEAFRKICKKRDKKSKSTESEIRLQYINNALREPVTELDLLIGGATPTRARALTGRKRDRFMEKIQEPKVIALVCFVALLIFGLVLAFGVKGTKVANTFFVGVLVSFVLALANGANDIANSVGTSVGAGAITLRQAVIFGCIFEFAGALIIGKNVAKSISKGMIDSDEYLDTPGIYALAMVSVLCAAAVTTLLATFYGFPISATHSIIGGLISVGMAAKGTDSVGWSNLGYTSIGWVASPVVGGLTSSLFLVALEKSVLRKTDPVMSAKRMEPVFTAVTLTICLAFMFLKGPKEIQIEHDESGYGPLIGIAIAGGVGLSLLVQLIRHLRGKVGLSGGWDTRKKTDSDEDMGLEVEIQTLDVTREHGESRAESDEEEGHDFEPIPQSPTERANAKKMEEAEAPFVNLLILSAFTVAFAHGGNDVGNAVGPLCAILAVYLDGEVVETPDIPMWALCVGGAGFCFGIVLLGSNTISTVGTKITKLTPSKSYATQIGAAVAVLMSSALGLPVSTSHCLVGSVIGIGMTQKCLGSGDDALNFAVLKKIVMGWAVTIPLAMLVSVCIFLPLRPLFQ</sequence>
<comment type="function">
    <text evidence="7">Sodium-phosphate symporter.</text>
</comment>
<feature type="compositionally biased region" description="Basic and acidic residues" evidence="8">
    <location>
        <begin position="462"/>
        <end position="471"/>
    </location>
</feature>
<evidence type="ECO:0000256" key="6">
    <source>
        <dbReference type="ARBA" id="ARBA00023136"/>
    </source>
</evidence>
<comment type="similarity">
    <text evidence="7">Belongs to the inorganic phosphate transporter (PiT) (TC 2.A.20) family.</text>
</comment>
<dbReference type="InterPro" id="IPR001204">
    <property type="entry name" value="Phos_transporter"/>
</dbReference>
<keyword evidence="6 7" id="KW-0472">Membrane</keyword>
<feature type="transmembrane region" description="Helical" evidence="7">
    <location>
        <begin position="403"/>
        <end position="425"/>
    </location>
</feature>
<protein>
    <recommendedName>
        <fullName evidence="7">Phosphate transporter</fullName>
    </recommendedName>
</protein>
<feature type="domain" description="SPX" evidence="9">
    <location>
        <begin position="1"/>
        <end position="125"/>
    </location>
</feature>
<comment type="subcellular location">
    <subcellularLocation>
        <location evidence="1 7">Membrane</location>
        <topology evidence="1 7">Multi-pass membrane protein</topology>
    </subcellularLocation>
</comment>
<keyword evidence="11" id="KW-1185">Reference proteome</keyword>
<feature type="transmembrane region" description="Helical" evidence="7">
    <location>
        <begin position="588"/>
        <end position="608"/>
    </location>
</feature>
<feature type="region of interest" description="Disordered" evidence="8">
    <location>
        <begin position="462"/>
        <end position="493"/>
    </location>
</feature>
<dbReference type="PANTHER" id="PTHR11101:SF80">
    <property type="entry name" value="PHOSPHATE TRANSPORTER"/>
    <property type="match status" value="1"/>
</dbReference>
<dbReference type="Proteomes" id="UP001165060">
    <property type="component" value="Unassembled WGS sequence"/>
</dbReference>
<feature type="transmembrane region" description="Helical" evidence="7">
    <location>
        <begin position="333"/>
        <end position="354"/>
    </location>
</feature>
<feature type="transmembrane region" description="Helical" evidence="7">
    <location>
        <begin position="236"/>
        <end position="255"/>
    </location>
</feature>
<keyword evidence="3 7" id="KW-0592">Phosphate transport</keyword>
<keyword evidence="4 7" id="KW-0812">Transmembrane</keyword>
<evidence type="ECO:0000256" key="4">
    <source>
        <dbReference type="ARBA" id="ARBA00022692"/>
    </source>
</evidence>
<keyword evidence="2 7" id="KW-0813">Transport</keyword>
<dbReference type="InterPro" id="IPR004331">
    <property type="entry name" value="SPX_dom"/>
</dbReference>
<feature type="transmembrane region" description="Helical" evidence="7">
    <location>
        <begin position="275"/>
        <end position="296"/>
    </location>
</feature>
<dbReference type="EMBL" id="BRYB01003604">
    <property type="protein sequence ID" value="GMI39420.1"/>
    <property type="molecule type" value="Genomic_DNA"/>
</dbReference>
<feature type="transmembrane region" description="Helical" evidence="7">
    <location>
        <begin position="170"/>
        <end position="190"/>
    </location>
</feature>
<accession>A0ABQ6N3N0</accession>
<gene>
    <name evidence="10" type="ORF">TeGR_g11916</name>
</gene>
<name>A0ABQ6N3N0_9STRA</name>
<evidence type="ECO:0000256" key="1">
    <source>
        <dbReference type="ARBA" id="ARBA00004141"/>
    </source>
</evidence>
<evidence type="ECO:0000256" key="5">
    <source>
        <dbReference type="ARBA" id="ARBA00022989"/>
    </source>
</evidence>
<evidence type="ECO:0000259" key="9">
    <source>
        <dbReference type="PROSITE" id="PS51382"/>
    </source>
</evidence>
<reference evidence="10 11" key="1">
    <citation type="journal article" date="2023" name="Commun. Biol.">
        <title>Genome analysis of Parmales, the sister group of diatoms, reveals the evolutionary specialization of diatoms from phago-mixotrophs to photoautotrophs.</title>
        <authorList>
            <person name="Ban H."/>
            <person name="Sato S."/>
            <person name="Yoshikawa S."/>
            <person name="Yamada K."/>
            <person name="Nakamura Y."/>
            <person name="Ichinomiya M."/>
            <person name="Sato N."/>
            <person name="Blanc-Mathieu R."/>
            <person name="Endo H."/>
            <person name="Kuwata A."/>
            <person name="Ogata H."/>
        </authorList>
    </citation>
    <scope>NUCLEOTIDE SEQUENCE [LARGE SCALE GENOMIC DNA]</scope>
</reference>